<organism evidence="4 5">
    <name type="scientific">Trichostrongylus colubriformis</name>
    <name type="common">Black scour worm</name>
    <dbReference type="NCBI Taxonomy" id="6319"/>
    <lineage>
        <taxon>Eukaryota</taxon>
        <taxon>Metazoa</taxon>
        <taxon>Ecdysozoa</taxon>
        <taxon>Nematoda</taxon>
        <taxon>Chromadorea</taxon>
        <taxon>Rhabditida</taxon>
        <taxon>Rhabditina</taxon>
        <taxon>Rhabditomorpha</taxon>
        <taxon>Strongyloidea</taxon>
        <taxon>Trichostrongylidae</taxon>
        <taxon>Trichostrongylus</taxon>
    </lineage>
</organism>
<comment type="caution">
    <text evidence="4">The sequence shown here is derived from an EMBL/GenBank/DDBJ whole genome shotgun (WGS) entry which is preliminary data.</text>
</comment>
<dbReference type="Proteomes" id="UP001331761">
    <property type="component" value="Unassembled WGS sequence"/>
</dbReference>
<dbReference type="SUPFAM" id="SSF49899">
    <property type="entry name" value="Concanavalin A-like lectins/glucanases"/>
    <property type="match status" value="1"/>
</dbReference>
<gene>
    <name evidence="4" type="ORF">GCK32_013945</name>
</gene>
<dbReference type="InterPro" id="IPR001079">
    <property type="entry name" value="Galectin_CRD"/>
</dbReference>
<dbReference type="SMART" id="SM00908">
    <property type="entry name" value="Gal-bind_lectin"/>
    <property type="match status" value="1"/>
</dbReference>
<keyword evidence="1 2" id="KW-0430">Lectin</keyword>
<name>A0AAN8J002_TRICO</name>
<dbReference type="AlphaFoldDB" id="A0AAN8J002"/>
<dbReference type="InterPro" id="IPR013320">
    <property type="entry name" value="ConA-like_dom_sf"/>
</dbReference>
<dbReference type="InterPro" id="IPR044156">
    <property type="entry name" value="Galectin-like"/>
</dbReference>
<protein>
    <recommendedName>
        <fullName evidence="2">Galectin</fullName>
    </recommendedName>
</protein>
<evidence type="ECO:0000313" key="5">
    <source>
        <dbReference type="Proteomes" id="UP001331761"/>
    </source>
</evidence>
<dbReference type="SMART" id="SM00276">
    <property type="entry name" value="GLECT"/>
    <property type="match status" value="1"/>
</dbReference>
<sequence length="79" mass="9123">ENTVVFNSTRKGQWLQEERTKMPFRQGHVYTLEFIANNGRIQVLLNGNAFFEFVERLPSSHIRSIEIAGDVHVHSAQIL</sequence>
<evidence type="ECO:0000256" key="1">
    <source>
        <dbReference type="ARBA" id="ARBA00022734"/>
    </source>
</evidence>
<evidence type="ECO:0000259" key="3">
    <source>
        <dbReference type="PROSITE" id="PS51304"/>
    </source>
</evidence>
<dbReference type="PANTHER" id="PTHR11346">
    <property type="entry name" value="GALECTIN"/>
    <property type="match status" value="1"/>
</dbReference>
<dbReference type="GO" id="GO:0016936">
    <property type="term" value="F:galactoside binding"/>
    <property type="evidence" value="ECO:0007669"/>
    <property type="project" value="TreeGrafter"/>
</dbReference>
<evidence type="ECO:0000256" key="2">
    <source>
        <dbReference type="RuleBase" id="RU102079"/>
    </source>
</evidence>
<dbReference type="PROSITE" id="PS51304">
    <property type="entry name" value="GALECTIN"/>
    <property type="match status" value="1"/>
</dbReference>
<feature type="domain" description="Galectin" evidence="3">
    <location>
        <begin position="1"/>
        <end position="79"/>
    </location>
</feature>
<dbReference type="Gene3D" id="2.60.120.200">
    <property type="match status" value="1"/>
</dbReference>
<keyword evidence="5" id="KW-1185">Reference proteome</keyword>
<dbReference type="CDD" id="cd00070">
    <property type="entry name" value="GLECT"/>
    <property type="match status" value="1"/>
</dbReference>
<dbReference type="GO" id="GO:0030246">
    <property type="term" value="F:carbohydrate binding"/>
    <property type="evidence" value="ECO:0007669"/>
    <property type="project" value="UniProtKB-UniRule"/>
</dbReference>
<proteinExistence type="predicted"/>
<feature type="non-terminal residue" evidence="4">
    <location>
        <position position="1"/>
    </location>
</feature>
<dbReference type="Pfam" id="PF00337">
    <property type="entry name" value="Gal-bind_lectin"/>
    <property type="match status" value="1"/>
</dbReference>
<dbReference type="EMBL" id="WIXE01018115">
    <property type="protein sequence ID" value="KAK5971194.1"/>
    <property type="molecule type" value="Genomic_DNA"/>
</dbReference>
<reference evidence="4 5" key="1">
    <citation type="submission" date="2019-10" db="EMBL/GenBank/DDBJ databases">
        <title>Assembly and Annotation for the nematode Trichostrongylus colubriformis.</title>
        <authorList>
            <person name="Martin J."/>
        </authorList>
    </citation>
    <scope>NUCLEOTIDE SEQUENCE [LARGE SCALE GENOMIC DNA]</scope>
    <source>
        <strain evidence="4">G859</strain>
        <tissue evidence="4">Whole worm</tissue>
    </source>
</reference>
<accession>A0AAN8J002</accession>
<evidence type="ECO:0000313" key="4">
    <source>
        <dbReference type="EMBL" id="KAK5971194.1"/>
    </source>
</evidence>
<dbReference type="PANTHER" id="PTHR11346:SF173">
    <property type="entry name" value="GALECTIN"/>
    <property type="match status" value="1"/>
</dbReference>